<dbReference type="PANTHER" id="PTHR30269:SF0">
    <property type="entry name" value="MEMBRANE TRANSPORTER PROTEIN YFCA-RELATED"/>
    <property type="match status" value="1"/>
</dbReference>
<dbReference type="GO" id="GO:0005886">
    <property type="term" value="C:plasma membrane"/>
    <property type="evidence" value="ECO:0007669"/>
    <property type="project" value="UniProtKB-SubCell"/>
</dbReference>
<evidence type="ECO:0000256" key="3">
    <source>
        <dbReference type="ARBA" id="ARBA00022448"/>
    </source>
</evidence>
<feature type="transmembrane region" description="Helical" evidence="8">
    <location>
        <begin position="7"/>
        <end position="36"/>
    </location>
</feature>
<feature type="transmembrane region" description="Helical" evidence="8">
    <location>
        <begin position="235"/>
        <end position="254"/>
    </location>
</feature>
<proteinExistence type="inferred from homology"/>
<keyword evidence="3" id="KW-0813">Transport</keyword>
<feature type="transmembrane region" description="Helical" evidence="8">
    <location>
        <begin position="75"/>
        <end position="96"/>
    </location>
</feature>
<evidence type="ECO:0000256" key="8">
    <source>
        <dbReference type="RuleBase" id="RU363041"/>
    </source>
</evidence>
<evidence type="ECO:0000256" key="7">
    <source>
        <dbReference type="ARBA" id="ARBA00023136"/>
    </source>
</evidence>
<dbReference type="InterPro" id="IPR002781">
    <property type="entry name" value="TM_pro_TauE-like"/>
</dbReference>
<comment type="caution">
    <text evidence="9">The sequence shown here is derived from an EMBL/GenBank/DDBJ whole genome shotgun (WGS) entry which is preliminary data.</text>
</comment>
<name>A0A918M2Z0_9ACTN</name>
<keyword evidence="4 8" id="KW-1003">Cell membrane</keyword>
<accession>A0A918M2Z0</accession>
<keyword evidence="5 8" id="KW-0812">Transmembrane</keyword>
<gene>
    <name evidence="9" type="ORF">GCM10010274_05930</name>
</gene>
<evidence type="ECO:0000256" key="2">
    <source>
        <dbReference type="ARBA" id="ARBA00009142"/>
    </source>
</evidence>
<reference evidence="9" key="2">
    <citation type="submission" date="2020-09" db="EMBL/GenBank/DDBJ databases">
        <authorList>
            <person name="Sun Q."/>
            <person name="Ohkuma M."/>
        </authorList>
    </citation>
    <scope>NUCLEOTIDE SEQUENCE</scope>
    <source>
        <strain evidence="9">JCM 4391</strain>
    </source>
</reference>
<protein>
    <recommendedName>
        <fullName evidence="8">Probable membrane transporter protein</fullName>
    </recommendedName>
</protein>
<organism evidence="9 10">
    <name type="scientific">Streptomyces lavendofoliae</name>
    <dbReference type="NCBI Taxonomy" id="67314"/>
    <lineage>
        <taxon>Bacteria</taxon>
        <taxon>Bacillati</taxon>
        <taxon>Actinomycetota</taxon>
        <taxon>Actinomycetes</taxon>
        <taxon>Kitasatosporales</taxon>
        <taxon>Streptomycetaceae</taxon>
        <taxon>Streptomyces</taxon>
    </lineage>
</organism>
<evidence type="ECO:0000256" key="6">
    <source>
        <dbReference type="ARBA" id="ARBA00022989"/>
    </source>
</evidence>
<reference evidence="9" key="1">
    <citation type="journal article" date="2014" name="Int. J. Syst. Evol. Microbiol.">
        <title>Complete genome sequence of Corynebacterium casei LMG S-19264T (=DSM 44701T), isolated from a smear-ripened cheese.</title>
        <authorList>
            <consortium name="US DOE Joint Genome Institute (JGI-PGF)"/>
            <person name="Walter F."/>
            <person name="Albersmeier A."/>
            <person name="Kalinowski J."/>
            <person name="Ruckert C."/>
        </authorList>
    </citation>
    <scope>NUCLEOTIDE SEQUENCE</scope>
    <source>
        <strain evidence="9">JCM 4391</strain>
    </source>
</reference>
<comment type="subcellular location">
    <subcellularLocation>
        <location evidence="1 8">Cell membrane</location>
        <topology evidence="1 8">Multi-pass membrane protein</topology>
    </subcellularLocation>
</comment>
<dbReference type="Proteomes" id="UP000636661">
    <property type="component" value="Unassembled WGS sequence"/>
</dbReference>
<feature type="transmembrane region" description="Helical" evidence="8">
    <location>
        <begin position="143"/>
        <end position="167"/>
    </location>
</feature>
<evidence type="ECO:0000313" key="10">
    <source>
        <dbReference type="Proteomes" id="UP000636661"/>
    </source>
</evidence>
<dbReference type="InterPro" id="IPR052017">
    <property type="entry name" value="TSUP"/>
</dbReference>
<keyword evidence="10" id="KW-1185">Reference proteome</keyword>
<dbReference type="PANTHER" id="PTHR30269">
    <property type="entry name" value="TRANSMEMBRANE PROTEIN YFCA"/>
    <property type="match status" value="1"/>
</dbReference>
<dbReference type="Pfam" id="PF01925">
    <property type="entry name" value="TauE"/>
    <property type="match status" value="1"/>
</dbReference>
<dbReference type="AlphaFoldDB" id="A0A918M2Z0"/>
<evidence type="ECO:0000313" key="9">
    <source>
        <dbReference type="EMBL" id="GGU22076.1"/>
    </source>
</evidence>
<feature type="transmembrane region" description="Helical" evidence="8">
    <location>
        <begin position="42"/>
        <end position="63"/>
    </location>
</feature>
<dbReference type="EMBL" id="BMTP01000001">
    <property type="protein sequence ID" value="GGU22076.1"/>
    <property type="molecule type" value="Genomic_DNA"/>
</dbReference>
<dbReference type="RefSeq" id="WP_189548799.1">
    <property type="nucleotide sequence ID" value="NZ_BMTP01000001.1"/>
</dbReference>
<evidence type="ECO:0000256" key="5">
    <source>
        <dbReference type="ARBA" id="ARBA00022692"/>
    </source>
</evidence>
<keyword evidence="6 8" id="KW-1133">Transmembrane helix</keyword>
<evidence type="ECO:0000256" key="1">
    <source>
        <dbReference type="ARBA" id="ARBA00004651"/>
    </source>
</evidence>
<keyword evidence="7 8" id="KW-0472">Membrane</keyword>
<feature type="transmembrane region" description="Helical" evidence="8">
    <location>
        <begin position="187"/>
        <end position="214"/>
    </location>
</feature>
<sequence>MTIWEMLAVFAAGIGAGTINTIVGSGTLITFPVLVATGLPPVTATVSNALGLIPGSISGAIGYRAELAGQRRRILRLSAAAATGGLCGAVLLLLLPSTAFETIVPVLVALALVLVLLQPRISRAVRRRREREGSRGNPDGGPLLFAGLLLASVYGGYFTAAQGIIYLSLMGMLLHDTMQRLNATKNVLAAVVNTIAALFFLFVAHFDWTAVLLIAVGSTIGGQIGAKVGRRLPPAVLRGVIIVVGVLAIIQLTTRG</sequence>
<feature type="transmembrane region" description="Helical" evidence="8">
    <location>
        <begin position="102"/>
        <end position="122"/>
    </location>
</feature>
<comment type="similarity">
    <text evidence="2 8">Belongs to the 4-toluene sulfonate uptake permease (TSUP) (TC 2.A.102) family.</text>
</comment>
<evidence type="ECO:0000256" key="4">
    <source>
        <dbReference type="ARBA" id="ARBA00022475"/>
    </source>
</evidence>